<protein>
    <submittedName>
        <fullName evidence="1">Uncharacterized protein</fullName>
    </submittedName>
</protein>
<evidence type="ECO:0000313" key="1">
    <source>
        <dbReference type="EMBL" id="EXV05086.1"/>
    </source>
</evidence>
<evidence type="ECO:0000313" key="2">
    <source>
        <dbReference type="Proteomes" id="UP000030151"/>
    </source>
</evidence>
<name>A0A0A1V645_9HYPO</name>
<proteinExistence type="predicted"/>
<comment type="caution">
    <text evidence="1">The sequence shown here is derived from an EMBL/GenBank/DDBJ whole genome shotgun (WGS) entry which is preliminary data.</text>
</comment>
<gene>
    <name evidence="1" type="ORF">X797_002773</name>
</gene>
<dbReference type="Proteomes" id="UP000030151">
    <property type="component" value="Unassembled WGS sequence"/>
</dbReference>
<dbReference type="HOGENOM" id="CLU_1343543_0_0_1"/>
<accession>A0A0A1V645</accession>
<dbReference type="EMBL" id="JELW01000002">
    <property type="protein sequence ID" value="EXV05086.1"/>
    <property type="molecule type" value="Genomic_DNA"/>
</dbReference>
<dbReference type="AlphaFoldDB" id="A0A0A1V645"/>
<reference evidence="1 2" key="1">
    <citation type="submission" date="2014-02" db="EMBL/GenBank/DDBJ databases">
        <title>The genome sequence of the entomopathogenic fungus Metarhizium robertsii ARSEF 2575.</title>
        <authorList>
            <person name="Giuliano Garisto Donzelli B."/>
            <person name="Roe B.A."/>
            <person name="Macmil S.L."/>
            <person name="Krasnoff S.B."/>
            <person name="Gibson D.M."/>
        </authorList>
    </citation>
    <scope>NUCLEOTIDE SEQUENCE [LARGE SCALE GENOMIC DNA]</scope>
    <source>
        <strain evidence="1 2">ARSEF 2575</strain>
    </source>
</reference>
<sequence>MALLAQVTILGGLNRSTGRFDGATESEIDHSPESWSPVTPMCWLSAGPQTSREQPPPNRFKDPYVDIDAGNQPCLRLQLDVGTPDLVALSRPTFPGRRRFVATAGLINKYMESVTLHGFANLSHSMLWWHRPWPNLGGSERRQDCEQDAVLWRGTRLHSQELCDATRTCATSICYRGSMSCSMMRCASIDEGQSNYQSVKTKNT</sequence>
<organism evidence="1 2">
    <name type="scientific">Metarhizium robertsii</name>
    <dbReference type="NCBI Taxonomy" id="568076"/>
    <lineage>
        <taxon>Eukaryota</taxon>
        <taxon>Fungi</taxon>
        <taxon>Dikarya</taxon>
        <taxon>Ascomycota</taxon>
        <taxon>Pezizomycotina</taxon>
        <taxon>Sordariomycetes</taxon>
        <taxon>Hypocreomycetidae</taxon>
        <taxon>Hypocreales</taxon>
        <taxon>Clavicipitaceae</taxon>
        <taxon>Metarhizium</taxon>
    </lineage>
</organism>